<gene>
    <name evidence="2" type="ORF">ILYODFUR_012736</name>
</gene>
<name>A0ABV0V585_9TELE</name>
<proteinExistence type="predicted"/>
<evidence type="ECO:0000313" key="3">
    <source>
        <dbReference type="Proteomes" id="UP001482620"/>
    </source>
</evidence>
<accession>A0ABV0V585</accession>
<evidence type="ECO:0000256" key="1">
    <source>
        <dbReference type="SAM" id="MobiDB-lite"/>
    </source>
</evidence>
<feature type="region of interest" description="Disordered" evidence="1">
    <location>
        <begin position="1"/>
        <end position="33"/>
    </location>
</feature>
<sequence length="105" mass="11940">MNLIQSKGKWTSREGQGDTGTGERCNERTSSTASWKKEAYKDYVPNTLDTHRNSSPAYSLLLQVDDRDKQTGTKWQRLNVEPFCGMKTLVRRSNKKWSPGPSSQT</sequence>
<evidence type="ECO:0000313" key="2">
    <source>
        <dbReference type="EMBL" id="MEQ2251601.1"/>
    </source>
</evidence>
<dbReference type="EMBL" id="JAHRIQ010093695">
    <property type="protein sequence ID" value="MEQ2251601.1"/>
    <property type="molecule type" value="Genomic_DNA"/>
</dbReference>
<protein>
    <submittedName>
        <fullName evidence="2">Uncharacterized protein</fullName>
    </submittedName>
</protein>
<keyword evidence="3" id="KW-1185">Reference proteome</keyword>
<organism evidence="2 3">
    <name type="scientific">Ilyodon furcidens</name>
    <name type="common">goldbreast splitfin</name>
    <dbReference type="NCBI Taxonomy" id="33524"/>
    <lineage>
        <taxon>Eukaryota</taxon>
        <taxon>Metazoa</taxon>
        <taxon>Chordata</taxon>
        <taxon>Craniata</taxon>
        <taxon>Vertebrata</taxon>
        <taxon>Euteleostomi</taxon>
        <taxon>Actinopterygii</taxon>
        <taxon>Neopterygii</taxon>
        <taxon>Teleostei</taxon>
        <taxon>Neoteleostei</taxon>
        <taxon>Acanthomorphata</taxon>
        <taxon>Ovalentaria</taxon>
        <taxon>Atherinomorphae</taxon>
        <taxon>Cyprinodontiformes</taxon>
        <taxon>Goodeidae</taxon>
        <taxon>Ilyodon</taxon>
    </lineage>
</organism>
<reference evidence="2 3" key="1">
    <citation type="submission" date="2021-06" db="EMBL/GenBank/DDBJ databases">
        <authorList>
            <person name="Palmer J.M."/>
        </authorList>
    </citation>
    <scope>NUCLEOTIDE SEQUENCE [LARGE SCALE GENOMIC DNA]</scope>
    <source>
        <strain evidence="3">if_2019</strain>
        <tissue evidence="2">Muscle</tissue>
    </source>
</reference>
<comment type="caution">
    <text evidence="2">The sequence shown here is derived from an EMBL/GenBank/DDBJ whole genome shotgun (WGS) entry which is preliminary data.</text>
</comment>
<dbReference type="Proteomes" id="UP001482620">
    <property type="component" value="Unassembled WGS sequence"/>
</dbReference>